<protein>
    <submittedName>
        <fullName evidence="1">Uncharacterized protein</fullName>
    </submittedName>
</protein>
<keyword evidence="2" id="KW-1185">Reference proteome</keyword>
<dbReference type="AlphaFoldDB" id="A0ABD0Z5P2"/>
<evidence type="ECO:0000313" key="2">
    <source>
        <dbReference type="Proteomes" id="UP001558652"/>
    </source>
</evidence>
<dbReference type="Pfam" id="PF20206">
    <property type="entry name" value="Tra1_ring"/>
    <property type="match status" value="1"/>
</dbReference>
<reference evidence="1 2" key="1">
    <citation type="submission" date="2024-07" db="EMBL/GenBank/DDBJ databases">
        <title>Chromosome-level genome assembly of the water stick insect Ranatra chinensis (Heteroptera: Nepidae).</title>
        <authorList>
            <person name="Liu X."/>
        </authorList>
    </citation>
    <scope>NUCLEOTIDE SEQUENCE [LARGE SCALE GENOMIC DNA]</scope>
    <source>
        <strain evidence="1">Cailab_2021Rc</strain>
        <tissue evidence="1">Muscle</tissue>
    </source>
</reference>
<gene>
    <name evidence="1" type="ORF">AAG570_006804</name>
</gene>
<accession>A0ABD0Z5P2</accession>
<dbReference type="Proteomes" id="UP001558652">
    <property type="component" value="Unassembled WGS sequence"/>
</dbReference>
<dbReference type="InterPro" id="IPR046805">
    <property type="entry name" value="Tra1_ring"/>
</dbReference>
<name>A0ABD0Z5P2_9HEMI</name>
<evidence type="ECO:0000313" key="1">
    <source>
        <dbReference type="EMBL" id="KAL1139827.1"/>
    </source>
</evidence>
<sequence>MDPLVLVDALAVIMGHEEKELCKPGRMALSLILQTAQTVLGSKDMACRLPLMEYLAERMCSLCYERAWYTKLGGCSAIMFLYESMSKRWVYQHLFVFVKAQLFVMMDLNGEVCIFFFCRKAELCNFFTVYKI</sequence>
<proteinExistence type="predicted"/>
<organism evidence="1 2">
    <name type="scientific">Ranatra chinensis</name>
    <dbReference type="NCBI Taxonomy" id="642074"/>
    <lineage>
        <taxon>Eukaryota</taxon>
        <taxon>Metazoa</taxon>
        <taxon>Ecdysozoa</taxon>
        <taxon>Arthropoda</taxon>
        <taxon>Hexapoda</taxon>
        <taxon>Insecta</taxon>
        <taxon>Pterygota</taxon>
        <taxon>Neoptera</taxon>
        <taxon>Paraneoptera</taxon>
        <taxon>Hemiptera</taxon>
        <taxon>Heteroptera</taxon>
        <taxon>Panheteroptera</taxon>
        <taxon>Nepomorpha</taxon>
        <taxon>Nepidae</taxon>
        <taxon>Ranatrinae</taxon>
        <taxon>Ranatra</taxon>
    </lineage>
</organism>
<dbReference type="EMBL" id="JBFDAA010000002">
    <property type="protein sequence ID" value="KAL1139827.1"/>
    <property type="molecule type" value="Genomic_DNA"/>
</dbReference>
<comment type="caution">
    <text evidence="1">The sequence shown here is derived from an EMBL/GenBank/DDBJ whole genome shotgun (WGS) entry which is preliminary data.</text>
</comment>